<dbReference type="Proteomes" id="UP001356095">
    <property type="component" value="Unassembled WGS sequence"/>
</dbReference>
<dbReference type="EMBL" id="JAUZMY010000008">
    <property type="protein sequence ID" value="MEE2037636.1"/>
    <property type="molecule type" value="Genomic_DNA"/>
</dbReference>
<evidence type="ECO:0000313" key="3">
    <source>
        <dbReference type="Proteomes" id="UP001356095"/>
    </source>
</evidence>
<protein>
    <submittedName>
        <fullName evidence="2">CarD family transcriptional regulator</fullName>
    </submittedName>
</protein>
<sequence>MNLDIGHMLIHPHHGLVTITSRAMRTTPAGSVEFLTLTVRTSDLELQIPVANVELIGLREVIDDAGLQRIVDALSVPPGDDPPNWSRRYKNYEIKLASGDPARVAEAVRSISDRQREKKISAGEKRLYLRGMEMLATEIAQHPAVGGLDKAERLIADTLAS</sequence>
<dbReference type="SUPFAM" id="SSF141259">
    <property type="entry name" value="CarD-like"/>
    <property type="match status" value="1"/>
</dbReference>
<dbReference type="SMART" id="SM01058">
    <property type="entry name" value="CarD_TRCF"/>
    <property type="match status" value="1"/>
</dbReference>
<reference evidence="2 3" key="1">
    <citation type="submission" date="2023-08" db="EMBL/GenBank/DDBJ databases">
        <authorList>
            <person name="Girao M."/>
            <person name="Carvalho M.F."/>
        </authorList>
    </citation>
    <scope>NUCLEOTIDE SEQUENCE [LARGE SCALE GENOMIC DNA]</scope>
    <source>
        <strain evidence="2 3">CT-R113</strain>
    </source>
</reference>
<dbReference type="InterPro" id="IPR003711">
    <property type="entry name" value="CarD-like/TRCF_RID"/>
</dbReference>
<dbReference type="PANTHER" id="PTHR38447">
    <property type="entry name" value="TRANSCRIPTION FACTOR YDEB-RELATED"/>
    <property type="match status" value="1"/>
</dbReference>
<accession>A0ABU7K5W3</accession>
<evidence type="ECO:0000313" key="2">
    <source>
        <dbReference type="EMBL" id="MEE2037636.1"/>
    </source>
</evidence>
<dbReference type="PANTHER" id="PTHR38447:SF1">
    <property type="entry name" value="RNA POLYMERASE-BINDING TRANSCRIPTION FACTOR CARD"/>
    <property type="match status" value="1"/>
</dbReference>
<dbReference type="Gene3D" id="1.20.58.1290">
    <property type="entry name" value="CarD-like, C-terminal domain"/>
    <property type="match status" value="1"/>
</dbReference>
<gene>
    <name evidence="2" type="ORF">Q8791_10440</name>
</gene>
<feature type="domain" description="CarD-like/TRCF RNAP-interacting" evidence="1">
    <location>
        <begin position="2"/>
        <end position="112"/>
    </location>
</feature>
<name>A0ABU7K5W3_9ACTN</name>
<proteinExistence type="predicted"/>
<dbReference type="Gene3D" id="2.40.10.170">
    <property type="match status" value="1"/>
</dbReference>
<dbReference type="InterPro" id="IPR052531">
    <property type="entry name" value="CarD-like_regulator"/>
</dbReference>
<dbReference type="InterPro" id="IPR042215">
    <property type="entry name" value="CarD-like_C"/>
</dbReference>
<organism evidence="2 3">
    <name type="scientific">Nocardiopsis codii</name>
    <dbReference type="NCBI Taxonomy" id="3065942"/>
    <lineage>
        <taxon>Bacteria</taxon>
        <taxon>Bacillati</taxon>
        <taxon>Actinomycetota</taxon>
        <taxon>Actinomycetes</taxon>
        <taxon>Streptosporangiales</taxon>
        <taxon>Nocardiopsidaceae</taxon>
        <taxon>Nocardiopsis</taxon>
    </lineage>
</organism>
<keyword evidence="3" id="KW-1185">Reference proteome</keyword>
<comment type="caution">
    <text evidence="2">The sequence shown here is derived from an EMBL/GenBank/DDBJ whole genome shotgun (WGS) entry which is preliminary data.</text>
</comment>
<dbReference type="InterPro" id="IPR036101">
    <property type="entry name" value="CarD-like/TRCF_RID_sf"/>
</dbReference>
<evidence type="ECO:0000259" key="1">
    <source>
        <dbReference type="SMART" id="SM01058"/>
    </source>
</evidence>
<dbReference type="InterPro" id="IPR048792">
    <property type="entry name" value="CarD_C"/>
</dbReference>
<dbReference type="RefSeq" id="WP_330091432.1">
    <property type="nucleotide sequence ID" value="NZ_JAUZMY010000008.1"/>
</dbReference>
<dbReference type="Pfam" id="PF21095">
    <property type="entry name" value="CarD_C"/>
    <property type="match status" value="1"/>
</dbReference>